<name>A0A238HCW5_9BURK</name>
<protein>
    <submittedName>
        <fullName evidence="1">Uncharacterized protein</fullName>
    </submittedName>
</protein>
<evidence type="ECO:0000313" key="2">
    <source>
        <dbReference type="Proteomes" id="UP000198460"/>
    </source>
</evidence>
<dbReference type="Proteomes" id="UP000198460">
    <property type="component" value="Unassembled WGS sequence"/>
</dbReference>
<reference evidence="1 2" key="1">
    <citation type="submission" date="2017-04" db="EMBL/GenBank/DDBJ databases">
        <authorList>
            <person name="Afonso C.L."/>
            <person name="Miller P.J."/>
            <person name="Scott M.A."/>
            <person name="Spackman E."/>
            <person name="Goraichik I."/>
            <person name="Dimitrov K.M."/>
            <person name="Suarez D.L."/>
            <person name="Swayne D.E."/>
        </authorList>
    </citation>
    <scope>NUCLEOTIDE SEQUENCE [LARGE SCALE GENOMIC DNA]</scope>
    <source>
        <strain evidence="1">LMG 28154</strain>
    </source>
</reference>
<evidence type="ECO:0000313" key="1">
    <source>
        <dbReference type="EMBL" id="SMG03159.1"/>
    </source>
</evidence>
<dbReference type="AlphaFoldDB" id="A0A238HCW5"/>
<organism evidence="1 2">
    <name type="scientific">Burkholderia singularis</name>
    <dbReference type="NCBI Taxonomy" id="1503053"/>
    <lineage>
        <taxon>Bacteria</taxon>
        <taxon>Pseudomonadati</taxon>
        <taxon>Pseudomonadota</taxon>
        <taxon>Betaproteobacteria</taxon>
        <taxon>Burkholderiales</taxon>
        <taxon>Burkholderiaceae</taxon>
        <taxon>Burkholderia</taxon>
        <taxon>pseudomallei group</taxon>
    </lineage>
</organism>
<proteinExistence type="predicted"/>
<gene>
    <name evidence="1" type="ORF">BSIN_1256</name>
</gene>
<dbReference type="EMBL" id="FXAN01000126">
    <property type="protein sequence ID" value="SMG03159.1"/>
    <property type="molecule type" value="Genomic_DNA"/>
</dbReference>
<accession>A0A238HCW5</accession>
<sequence>MSASRHIHFGSIFERCCTAKTLYCDVRGDVPASRAAARIVLCIVSPRSIL</sequence>